<gene>
    <name evidence="2" type="ORF">ASU31_26460</name>
</gene>
<keyword evidence="1" id="KW-0472">Membrane</keyword>
<protein>
    <recommendedName>
        <fullName evidence="4">DUF2975 domain-containing protein</fullName>
    </recommendedName>
</protein>
<sequence length="215" mass="24616">MKLSESKVIKNINRLATIVLAFYFIFLLQQFFTSSSPAISKAVKSYEVYNVKLNYFTNKVDEDPLKSWFNDTVVIQKTDRALVHLRFRTYDQLFSLPALLFQFSIVVYWLLIGAIIILIKMFFQSLTKDKVFTTRNASIIIWGSLLVICLPIARWFSQELFVSCINQLRLNDSKYALSNGEGIIAAETIIGLIILAFGLAFKVGVDIKQENESFV</sequence>
<evidence type="ECO:0008006" key="4">
    <source>
        <dbReference type="Google" id="ProtNLM"/>
    </source>
</evidence>
<dbReference type="Pfam" id="PF11188">
    <property type="entry name" value="DUF2975"/>
    <property type="match status" value="1"/>
</dbReference>
<feature type="transmembrane region" description="Helical" evidence="1">
    <location>
        <begin position="176"/>
        <end position="201"/>
    </location>
</feature>
<feature type="transmembrane region" description="Helical" evidence="1">
    <location>
        <begin position="139"/>
        <end position="156"/>
    </location>
</feature>
<dbReference type="RefSeq" id="WP_057935237.1">
    <property type="nucleotide sequence ID" value="NZ_LMZQ01000064.1"/>
</dbReference>
<keyword evidence="3" id="KW-1185">Reference proteome</keyword>
<keyword evidence="1" id="KW-0812">Transmembrane</keyword>
<evidence type="ECO:0000256" key="1">
    <source>
        <dbReference type="SAM" id="Phobius"/>
    </source>
</evidence>
<dbReference type="STRING" id="687842.ASU31_26460"/>
<dbReference type="EMBL" id="LMZQ01000064">
    <property type="protein sequence ID" value="KRT13077.1"/>
    <property type="molecule type" value="Genomic_DNA"/>
</dbReference>
<dbReference type="Proteomes" id="UP000051950">
    <property type="component" value="Unassembled WGS sequence"/>
</dbReference>
<name>A0A0T5VIL2_9SPHI</name>
<dbReference type="AlphaFoldDB" id="A0A0T5VIL2"/>
<proteinExistence type="predicted"/>
<keyword evidence="1" id="KW-1133">Transmembrane helix</keyword>
<accession>A0A0T5VIL2</accession>
<dbReference type="InterPro" id="IPR021354">
    <property type="entry name" value="DUF2975"/>
</dbReference>
<evidence type="ECO:0000313" key="2">
    <source>
        <dbReference type="EMBL" id="KRT13077.1"/>
    </source>
</evidence>
<comment type="caution">
    <text evidence="2">The sequence shown here is derived from an EMBL/GenBank/DDBJ whole genome shotgun (WGS) entry which is preliminary data.</text>
</comment>
<feature type="transmembrane region" description="Helical" evidence="1">
    <location>
        <begin position="12"/>
        <end position="32"/>
    </location>
</feature>
<reference evidence="2 3" key="1">
    <citation type="submission" date="2015-11" db="EMBL/GenBank/DDBJ databases">
        <title>Sequence of Pedobacter ginsenosidimutans.</title>
        <authorList>
            <person name="Carson E."/>
            <person name="Keyser V."/>
            <person name="Newman J."/>
            <person name="Miller J."/>
        </authorList>
    </citation>
    <scope>NUCLEOTIDE SEQUENCE [LARGE SCALE GENOMIC DNA]</scope>
    <source>
        <strain evidence="2 3">KACC 14530</strain>
    </source>
</reference>
<feature type="transmembrane region" description="Helical" evidence="1">
    <location>
        <begin position="99"/>
        <end position="119"/>
    </location>
</feature>
<evidence type="ECO:0000313" key="3">
    <source>
        <dbReference type="Proteomes" id="UP000051950"/>
    </source>
</evidence>
<dbReference type="OrthoDB" id="760390at2"/>
<organism evidence="2 3">
    <name type="scientific">Pedobacter ginsenosidimutans</name>
    <dbReference type="NCBI Taxonomy" id="687842"/>
    <lineage>
        <taxon>Bacteria</taxon>
        <taxon>Pseudomonadati</taxon>
        <taxon>Bacteroidota</taxon>
        <taxon>Sphingobacteriia</taxon>
        <taxon>Sphingobacteriales</taxon>
        <taxon>Sphingobacteriaceae</taxon>
        <taxon>Pedobacter</taxon>
    </lineage>
</organism>